<dbReference type="Proteomes" id="UP000187406">
    <property type="component" value="Unassembled WGS sequence"/>
</dbReference>
<reference evidence="6" key="1">
    <citation type="submission" date="2016-04" db="EMBL/GenBank/DDBJ databases">
        <title>Cephalotus genome sequencing.</title>
        <authorList>
            <person name="Fukushima K."/>
            <person name="Hasebe M."/>
            <person name="Fang X."/>
        </authorList>
    </citation>
    <scope>NUCLEOTIDE SEQUENCE [LARGE SCALE GENOMIC DNA]</scope>
    <source>
        <strain evidence="6">cv. St1</strain>
    </source>
</reference>
<comment type="catalytic activity">
    <reaction evidence="2">
        <text>a very-long-chain acyl-CoA + malonyl-CoA + H(+) = a very-long-chain 3-oxoacyl-CoA + CO2 + CoA</text>
        <dbReference type="Rhea" id="RHEA:32727"/>
        <dbReference type="ChEBI" id="CHEBI:15378"/>
        <dbReference type="ChEBI" id="CHEBI:16526"/>
        <dbReference type="ChEBI" id="CHEBI:57287"/>
        <dbReference type="ChEBI" id="CHEBI:57384"/>
        <dbReference type="ChEBI" id="CHEBI:90725"/>
        <dbReference type="ChEBI" id="CHEBI:90736"/>
        <dbReference type="EC" id="2.3.1.199"/>
    </reaction>
</comment>
<keyword evidence="1" id="KW-0012">Acyltransferase</keyword>
<dbReference type="GO" id="GO:0006633">
    <property type="term" value="P:fatty acid biosynthetic process"/>
    <property type="evidence" value="ECO:0007669"/>
    <property type="project" value="InterPro"/>
</dbReference>
<evidence type="ECO:0000313" key="5">
    <source>
        <dbReference type="EMBL" id="GAV86075.1"/>
    </source>
</evidence>
<dbReference type="InterPro" id="IPR012392">
    <property type="entry name" value="3-ktacl-CoA_syn"/>
</dbReference>
<dbReference type="InterPro" id="IPR013601">
    <property type="entry name" value="FAE1_typ3_polyketide_synth"/>
</dbReference>
<organism evidence="5 6">
    <name type="scientific">Cephalotus follicularis</name>
    <name type="common">Albany pitcher plant</name>
    <dbReference type="NCBI Taxonomy" id="3775"/>
    <lineage>
        <taxon>Eukaryota</taxon>
        <taxon>Viridiplantae</taxon>
        <taxon>Streptophyta</taxon>
        <taxon>Embryophyta</taxon>
        <taxon>Tracheophyta</taxon>
        <taxon>Spermatophyta</taxon>
        <taxon>Magnoliopsida</taxon>
        <taxon>eudicotyledons</taxon>
        <taxon>Gunneridae</taxon>
        <taxon>Pentapetalae</taxon>
        <taxon>rosids</taxon>
        <taxon>fabids</taxon>
        <taxon>Oxalidales</taxon>
        <taxon>Cephalotaceae</taxon>
        <taxon>Cephalotus</taxon>
    </lineage>
</organism>
<dbReference type="InterPro" id="IPR016039">
    <property type="entry name" value="Thiolase-like"/>
</dbReference>
<feature type="domain" description="Chalcone/stilbene synthase C-terminal" evidence="3">
    <location>
        <begin position="292"/>
        <end position="344"/>
    </location>
</feature>
<accession>A0A1Q3D0W1</accession>
<dbReference type="EMBL" id="BDDD01003792">
    <property type="protein sequence ID" value="GAV86075.1"/>
    <property type="molecule type" value="Genomic_DNA"/>
</dbReference>
<feature type="non-terminal residue" evidence="5">
    <location>
        <position position="361"/>
    </location>
</feature>
<keyword evidence="6" id="KW-1185">Reference proteome</keyword>
<dbReference type="GO" id="GO:0009922">
    <property type="term" value="F:fatty acid elongase activity"/>
    <property type="evidence" value="ECO:0007669"/>
    <property type="project" value="UniProtKB-EC"/>
</dbReference>
<gene>
    <name evidence="5" type="ORF">CFOL_v3_29508</name>
</gene>
<proteinExistence type="predicted"/>
<evidence type="ECO:0000313" key="6">
    <source>
        <dbReference type="Proteomes" id="UP000187406"/>
    </source>
</evidence>
<name>A0A1Q3D0W1_CEPFO</name>
<evidence type="ECO:0000259" key="4">
    <source>
        <dbReference type="Pfam" id="PF08392"/>
    </source>
</evidence>
<dbReference type="Pfam" id="PF02797">
    <property type="entry name" value="Chal_sti_synt_C"/>
    <property type="match status" value="1"/>
</dbReference>
<dbReference type="InterPro" id="IPR012328">
    <property type="entry name" value="Chalcone/stilbene_synt_C"/>
</dbReference>
<dbReference type="AlphaFoldDB" id="A0A1Q3D0W1"/>
<dbReference type="STRING" id="3775.A0A1Q3D0W1"/>
<dbReference type="GO" id="GO:0016020">
    <property type="term" value="C:membrane"/>
    <property type="evidence" value="ECO:0007669"/>
    <property type="project" value="InterPro"/>
</dbReference>
<dbReference type="OrthoDB" id="329835at2759"/>
<feature type="domain" description="FAE" evidence="4">
    <location>
        <begin position="1"/>
        <end position="271"/>
    </location>
</feature>
<sequence>YKPPTTQICNSETFLDRVRSSEKFSEASLVFMQTILEKAGLGQSTYTPEAFLRKPMNPCLEDSRREAEMVMFGAVDGLLAKTGVEGKDIGIVIVNCSIFNVVPSLCAMIVNRYKLGDTVSYNLSGMGCSAGLIAIGLAKQLLQVLNTSYAPVVSTENITENCYFGNDPSKLLCNCIFRVGGAAMLLTNLPSHHNIANYQLIHIVHNHTTTSDRSYNCIFQDEDHQGQAGVTITKDLMVVASKTIKDNMVMLGRLVLPIKEQILYVTNYIIRHFALAKVNHYVPNFRKAFDHIITHVGGKPILDEVNRNLDLTKYYMEASTMTLYRFGNTSSSSLWYGLAYLEAKGRIKRSDHVWRIAFDLG</sequence>
<dbReference type="Pfam" id="PF08392">
    <property type="entry name" value="FAE1_CUT1_RppA"/>
    <property type="match status" value="1"/>
</dbReference>
<evidence type="ECO:0000256" key="1">
    <source>
        <dbReference type="ARBA" id="ARBA00023315"/>
    </source>
</evidence>
<feature type="non-terminal residue" evidence="5">
    <location>
        <position position="1"/>
    </location>
</feature>
<dbReference type="CDD" id="cd00831">
    <property type="entry name" value="CHS_like"/>
    <property type="match status" value="1"/>
</dbReference>
<evidence type="ECO:0000256" key="2">
    <source>
        <dbReference type="ARBA" id="ARBA00047375"/>
    </source>
</evidence>
<dbReference type="Gene3D" id="3.40.47.10">
    <property type="match status" value="1"/>
</dbReference>
<comment type="caution">
    <text evidence="5">The sequence shown here is derived from an EMBL/GenBank/DDBJ whole genome shotgun (WGS) entry which is preliminary data.</text>
</comment>
<evidence type="ECO:0000259" key="3">
    <source>
        <dbReference type="Pfam" id="PF02797"/>
    </source>
</evidence>
<protein>
    <submittedName>
        <fullName evidence="5">Chal_sti_synt_C domain-containing protein/FAE1_CUT1_RppA domain-containing protein</fullName>
    </submittedName>
</protein>
<keyword evidence="1" id="KW-0808">Transferase</keyword>
<dbReference type="InParanoid" id="A0A1Q3D0W1"/>
<dbReference type="PANTHER" id="PTHR31561">
    <property type="entry name" value="3-KETOACYL-COA SYNTHASE"/>
    <property type="match status" value="1"/>
</dbReference>
<dbReference type="SUPFAM" id="SSF53901">
    <property type="entry name" value="Thiolase-like"/>
    <property type="match status" value="2"/>
</dbReference>